<keyword evidence="7" id="KW-1185">Reference proteome</keyword>
<keyword evidence="4" id="KW-0732">Signal</keyword>
<dbReference type="Proteomes" id="UP001580407">
    <property type="component" value="Unassembled WGS sequence"/>
</dbReference>
<dbReference type="RefSeq" id="WP_375523554.1">
    <property type="nucleotide sequence ID" value="NZ_JBHILM010000002.1"/>
</dbReference>
<evidence type="ECO:0000313" key="6">
    <source>
        <dbReference type="EMBL" id="MFB5679715.1"/>
    </source>
</evidence>
<dbReference type="CDD" id="cd10917">
    <property type="entry name" value="CE4_NodB_like_6s_7s"/>
    <property type="match status" value="1"/>
</dbReference>
<evidence type="ECO:0000256" key="3">
    <source>
        <dbReference type="SAM" id="MobiDB-lite"/>
    </source>
</evidence>
<comment type="caution">
    <text evidence="6">The sequence shown here is derived from an EMBL/GenBank/DDBJ whole genome shotgun (WGS) entry which is preliminary data.</text>
</comment>
<feature type="signal peptide" evidence="4">
    <location>
        <begin position="1"/>
        <end position="20"/>
    </location>
</feature>
<reference evidence="6 7" key="1">
    <citation type="submission" date="2024-09" db="EMBL/GenBank/DDBJ databases">
        <authorList>
            <person name="Ruan L."/>
        </authorList>
    </citation>
    <scope>NUCLEOTIDE SEQUENCE [LARGE SCALE GENOMIC DNA]</scope>
    <source>
        <strain evidence="6 7">D33</strain>
    </source>
</reference>
<dbReference type="InterPro" id="IPR050248">
    <property type="entry name" value="Polysacc_deacetylase_ArnD"/>
</dbReference>
<evidence type="ECO:0000256" key="4">
    <source>
        <dbReference type="SAM" id="SignalP"/>
    </source>
</evidence>
<dbReference type="Pfam" id="PF01522">
    <property type="entry name" value="Polysacc_deac_1"/>
    <property type="match status" value="1"/>
</dbReference>
<dbReference type="EC" id="3.-.-.-" evidence="6"/>
<evidence type="ECO:0000313" key="7">
    <source>
        <dbReference type="Proteomes" id="UP001580407"/>
    </source>
</evidence>
<dbReference type="SUPFAM" id="SSF88713">
    <property type="entry name" value="Glycoside hydrolase/deacetylase"/>
    <property type="match status" value="1"/>
</dbReference>
<feature type="domain" description="NodB homology" evidence="5">
    <location>
        <begin position="103"/>
        <end position="285"/>
    </location>
</feature>
<feature type="region of interest" description="Disordered" evidence="3">
    <location>
        <begin position="23"/>
        <end position="84"/>
    </location>
</feature>
<dbReference type="Gene3D" id="3.20.20.370">
    <property type="entry name" value="Glycoside hydrolase/deacetylase"/>
    <property type="match status" value="1"/>
</dbReference>
<dbReference type="InterPro" id="IPR002509">
    <property type="entry name" value="NODB_dom"/>
</dbReference>
<proteinExistence type="predicted"/>
<evidence type="ECO:0000256" key="1">
    <source>
        <dbReference type="ARBA" id="ARBA00022723"/>
    </source>
</evidence>
<accession>A0ABV5B210</accession>
<dbReference type="GO" id="GO:0016787">
    <property type="term" value="F:hydrolase activity"/>
    <property type="evidence" value="ECO:0007669"/>
    <property type="project" value="UniProtKB-KW"/>
</dbReference>
<keyword evidence="2 6" id="KW-0378">Hydrolase</keyword>
<dbReference type="PANTHER" id="PTHR10587">
    <property type="entry name" value="GLYCOSYL TRANSFERASE-RELATED"/>
    <property type="match status" value="1"/>
</dbReference>
<evidence type="ECO:0000259" key="5">
    <source>
        <dbReference type="PROSITE" id="PS51677"/>
    </source>
</evidence>
<gene>
    <name evidence="6" type="ORF">ACE3NQ_02145</name>
</gene>
<dbReference type="PROSITE" id="PS51677">
    <property type="entry name" value="NODB"/>
    <property type="match status" value="1"/>
</dbReference>
<evidence type="ECO:0000256" key="2">
    <source>
        <dbReference type="ARBA" id="ARBA00022801"/>
    </source>
</evidence>
<feature type="chain" id="PRO_5046633256" evidence="4">
    <location>
        <begin position="21"/>
        <end position="296"/>
    </location>
</feature>
<sequence length="296" mass="31995">MSKKAAAVLLASSLLLGACASVTESPAPADPPSAGNEAGKSGATEPTSPSSGTDAAAGSEAPAEGKDKPAETGSGGDEQPPKLYRMDSAYNIVPIKEDGTEKKVVLLTFDDGPKDQAMVDSLLDTLDKHKAKAIFFVNGYRVKEHPELLKQIFERGHMIGNHSYDHIILKNEPIAKVRKQVKDVQELVKDTIGTAPVFFRPPNGAGGDVGHQVAKEEDLLYMTWSNGSLDWTMKKSDPNKKQAIIKNVMDQLHPGSNILMHELPWTVETLDELLTKLEQKGYSFVDPHSIDTGVIE</sequence>
<protein>
    <submittedName>
        <fullName evidence="6">Polysaccharide deacetylase family protein</fullName>
        <ecNumber evidence="6">3.-.-.-</ecNumber>
    </submittedName>
</protein>
<feature type="compositionally biased region" description="Polar residues" evidence="3">
    <location>
        <begin position="44"/>
        <end position="53"/>
    </location>
</feature>
<organism evidence="6 7">
    <name type="scientific">Paenibacillus terreus</name>
    <dbReference type="NCBI Taxonomy" id="1387834"/>
    <lineage>
        <taxon>Bacteria</taxon>
        <taxon>Bacillati</taxon>
        <taxon>Bacillota</taxon>
        <taxon>Bacilli</taxon>
        <taxon>Bacillales</taxon>
        <taxon>Paenibacillaceae</taxon>
        <taxon>Paenibacillus</taxon>
    </lineage>
</organism>
<dbReference type="PANTHER" id="PTHR10587:SF133">
    <property type="entry name" value="CHITIN DEACETYLASE 1-RELATED"/>
    <property type="match status" value="1"/>
</dbReference>
<dbReference type="InterPro" id="IPR011330">
    <property type="entry name" value="Glyco_hydro/deAcase_b/a-brl"/>
</dbReference>
<name>A0ABV5B210_9BACL</name>
<keyword evidence="1" id="KW-0479">Metal-binding</keyword>
<dbReference type="EMBL" id="JBHILM010000002">
    <property type="protein sequence ID" value="MFB5679715.1"/>
    <property type="molecule type" value="Genomic_DNA"/>
</dbReference>
<dbReference type="PROSITE" id="PS51257">
    <property type="entry name" value="PROKAR_LIPOPROTEIN"/>
    <property type="match status" value="1"/>
</dbReference>